<evidence type="ECO:0000256" key="9">
    <source>
        <dbReference type="ARBA" id="ARBA00048504"/>
    </source>
</evidence>
<dbReference type="Proteomes" id="UP000324832">
    <property type="component" value="Unassembled WGS sequence"/>
</dbReference>
<evidence type="ECO:0000256" key="4">
    <source>
        <dbReference type="ARBA" id="ARBA00042703"/>
    </source>
</evidence>
<evidence type="ECO:0000256" key="3">
    <source>
        <dbReference type="ARBA" id="ARBA00026104"/>
    </source>
</evidence>
<evidence type="ECO:0000313" key="14">
    <source>
        <dbReference type="Proteomes" id="UP000324832"/>
    </source>
</evidence>
<evidence type="ECO:0000256" key="7">
    <source>
        <dbReference type="ARBA" id="ARBA00044064"/>
    </source>
</evidence>
<comment type="catalytic activity">
    <reaction evidence="10">
        <text>1-octadecanoyl-2-(9Z-octadecenoyl)-sn-glycerol + H2O = 2-(9Z-octadecenoyl)-glycerol + octadecanoate + H(+)</text>
        <dbReference type="Rhea" id="RHEA:77103"/>
        <dbReference type="ChEBI" id="CHEBI:15377"/>
        <dbReference type="ChEBI" id="CHEBI:15378"/>
        <dbReference type="ChEBI" id="CHEBI:25629"/>
        <dbReference type="ChEBI" id="CHEBI:73990"/>
        <dbReference type="ChEBI" id="CHEBI:75468"/>
    </reaction>
</comment>
<evidence type="ECO:0000256" key="8">
    <source>
        <dbReference type="ARBA" id="ARBA00048283"/>
    </source>
</evidence>
<comment type="catalytic activity">
    <reaction evidence="9">
        <text>1,2-didecanoylglycerol + H2O = decanoylglycerol + decanoate + H(+)</text>
        <dbReference type="Rhea" id="RHEA:48596"/>
        <dbReference type="ChEBI" id="CHEBI:11152"/>
        <dbReference type="ChEBI" id="CHEBI:15377"/>
        <dbReference type="ChEBI" id="CHEBI:15378"/>
        <dbReference type="ChEBI" id="CHEBI:27689"/>
        <dbReference type="ChEBI" id="CHEBI:90605"/>
    </reaction>
</comment>
<dbReference type="Pfam" id="PF00561">
    <property type="entry name" value="Abhydrolase_1"/>
    <property type="match status" value="1"/>
</dbReference>
<reference evidence="13 14" key="1">
    <citation type="submission" date="2017-07" db="EMBL/GenBank/DDBJ databases">
        <authorList>
            <person name="Talla V."/>
            <person name="Backstrom N."/>
        </authorList>
    </citation>
    <scope>NUCLEOTIDE SEQUENCE [LARGE SCALE GENOMIC DNA]</scope>
</reference>
<comment type="similarity">
    <text evidence="1">Belongs to the AB hydrolase superfamily.</text>
</comment>
<dbReference type="InterPro" id="IPR000073">
    <property type="entry name" value="AB_hydrolase_1"/>
</dbReference>
<evidence type="ECO:0000259" key="12">
    <source>
        <dbReference type="Pfam" id="PF00561"/>
    </source>
</evidence>
<comment type="catalytic activity">
    <reaction evidence="5">
        <text>a 1,2-diacyl-sn-glycerol + H2O = a 2-acylglycerol + a fatty acid + H(+)</text>
        <dbReference type="Rhea" id="RHEA:33275"/>
        <dbReference type="ChEBI" id="CHEBI:15377"/>
        <dbReference type="ChEBI" id="CHEBI:15378"/>
        <dbReference type="ChEBI" id="CHEBI:17389"/>
        <dbReference type="ChEBI" id="CHEBI:17815"/>
        <dbReference type="ChEBI" id="CHEBI:28868"/>
        <dbReference type="EC" id="3.1.1.116"/>
    </reaction>
</comment>
<gene>
    <name evidence="13" type="ORF">LSINAPIS_LOCUS14347</name>
</gene>
<feature type="domain" description="AB hydrolase-1" evidence="12">
    <location>
        <begin position="54"/>
        <end position="293"/>
    </location>
</feature>
<comment type="catalytic activity">
    <reaction evidence="6">
        <text>a 1,3-diacyl-sn-glycerol + H2O = a 1-acyl-sn-glycerol + a fatty acid + H(+)</text>
        <dbReference type="Rhea" id="RHEA:38503"/>
        <dbReference type="ChEBI" id="CHEBI:15377"/>
        <dbReference type="ChEBI" id="CHEBI:15378"/>
        <dbReference type="ChEBI" id="CHEBI:28868"/>
        <dbReference type="ChEBI" id="CHEBI:64683"/>
        <dbReference type="ChEBI" id="CHEBI:77272"/>
    </reaction>
</comment>
<comment type="catalytic activity">
    <reaction evidence="8">
        <text>1-octadecanoyl-2-(4Z,7Z,10Z,13Z,16Z,19Z-docosahexaenoyl)-sn-glycerol + H2O = 2-(4Z,7Z,10Z,13Z,16Z,19Z-docosahexaenoyl)-glycerol + octadecanoate + H(+)</text>
        <dbReference type="Rhea" id="RHEA:77107"/>
        <dbReference type="ChEBI" id="CHEBI:15377"/>
        <dbReference type="ChEBI" id="CHEBI:15378"/>
        <dbReference type="ChEBI" id="CHEBI:25629"/>
        <dbReference type="ChEBI" id="CHEBI:77129"/>
        <dbReference type="ChEBI" id="CHEBI:186738"/>
    </reaction>
</comment>
<name>A0A5E4R2P5_9NEOP</name>
<dbReference type="GO" id="GO:0052689">
    <property type="term" value="F:carboxylic ester hydrolase activity"/>
    <property type="evidence" value="ECO:0007669"/>
    <property type="project" value="TreeGrafter"/>
</dbReference>
<dbReference type="InterPro" id="IPR029058">
    <property type="entry name" value="AB_hydrolase_fold"/>
</dbReference>
<accession>A0A5E4R2P5</accession>
<comment type="catalytic activity">
    <reaction evidence="11">
        <text>1-octadecanoyl-2-(5Z,8Z,11Z,14Z-eicosatetraenoyl)-sn-glycerol + H2O = 2-(5Z,8Z,11Z,14Z-eicosatetraenoyl)-glycerol + octadecanoate + H(+)</text>
        <dbReference type="Rhea" id="RHEA:38507"/>
        <dbReference type="ChEBI" id="CHEBI:15377"/>
        <dbReference type="ChEBI" id="CHEBI:15378"/>
        <dbReference type="ChEBI" id="CHEBI:25629"/>
        <dbReference type="ChEBI" id="CHEBI:52392"/>
        <dbReference type="ChEBI" id="CHEBI:75728"/>
    </reaction>
</comment>
<organism evidence="13 14">
    <name type="scientific">Leptidea sinapis</name>
    <dbReference type="NCBI Taxonomy" id="189913"/>
    <lineage>
        <taxon>Eukaryota</taxon>
        <taxon>Metazoa</taxon>
        <taxon>Ecdysozoa</taxon>
        <taxon>Arthropoda</taxon>
        <taxon>Hexapoda</taxon>
        <taxon>Insecta</taxon>
        <taxon>Pterygota</taxon>
        <taxon>Neoptera</taxon>
        <taxon>Endopterygota</taxon>
        <taxon>Lepidoptera</taxon>
        <taxon>Glossata</taxon>
        <taxon>Ditrysia</taxon>
        <taxon>Papilionoidea</taxon>
        <taxon>Pieridae</taxon>
        <taxon>Dismorphiinae</taxon>
        <taxon>Leptidea</taxon>
    </lineage>
</organism>
<evidence type="ECO:0000256" key="11">
    <source>
        <dbReference type="ARBA" id="ARBA00048919"/>
    </source>
</evidence>
<protein>
    <recommendedName>
        <fullName evidence="7">sn-1-specific diacylglycerol lipase ABHD11</fullName>
        <ecNumber evidence="3">3.1.1.116</ecNumber>
    </recommendedName>
    <alternativeName>
        <fullName evidence="4">Alpha/beta hydrolase domain-containing protein 11</fullName>
    </alternativeName>
</protein>
<dbReference type="Gene3D" id="3.40.50.1820">
    <property type="entry name" value="alpha/beta hydrolase"/>
    <property type="match status" value="1"/>
</dbReference>
<sequence>MLLKSLKPQNWYRLYVTSFLSSKCVEFSSCNVDTVAADLAYNIHDSHFVDPSKPPLVTFHAFLGSGSLWDGVAMEIQKETGRKVINLDARSHGNSPRRASLHYFEMVNDAIKVFRKLEIPKVSIIGHSMGGYTCMALSLLCPDLVSSLIVVDISPVKARLDLVFAMNVLKCMDTVPLKSSLTMSEARQLADHKLQAITTDKKLRIYLVSNLVRTATGEYTWKTNIPALRDNLINNIAKFPPSLKGRKYLGPTLFICGASSEHVLKEDLPEIKDFFPQAEFTFIEGAKHWVQTDQPERFRETVCKFLNEK</sequence>
<evidence type="ECO:0000256" key="5">
    <source>
        <dbReference type="ARBA" id="ARBA00043667"/>
    </source>
</evidence>
<dbReference type="EMBL" id="FZQP02006875">
    <property type="protein sequence ID" value="VVD04638.1"/>
    <property type="molecule type" value="Genomic_DNA"/>
</dbReference>
<evidence type="ECO:0000256" key="1">
    <source>
        <dbReference type="ARBA" id="ARBA00008645"/>
    </source>
</evidence>
<keyword evidence="14" id="KW-1185">Reference proteome</keyword>
<evidence type="ECO:0000256" key="2">
    <source>
        <dbReference type="ARBA" id="ARBA00022801"/>
    </source>
</evidence>
<evidence type="ECO:0000256" key="10">
    <source>
        <dbReference type="ARBA" id="ARBA00048513"/>
    </source>
</evidence>
<dbReference type="PANTHER" id="PTHR46118:SF4">
    <property type="entry name" value="PROTEIN ABHD11"/>
    <property type="match status" value="1"/>
</dbReference>
<dbReference type="OrthoDB" id="8119704at2759"/>
<dbReference type="PANTHER" id="PTHR46118">
    <property type="entry name" value="PROTEIN ABHD11"/>
    <property type="match status" value="1"/>
</dbReference>
<dbReference type="SUPFAM" id="SSF53474">
    <property type="entry name" value="alpha/beta-Hydrolases"/>
    <property type="match status" value="1"/>
</dbReference>
<evidence type="ECO:0000313" key="13">
    <source>
        <dbReference type="EMBL" id="VVD04638.1"/>
    </source>
</evidence>
<dbReference type="EC" id="3.1.1.116" evidence="3"/>
<evidence type="ECO:0000256" key="6">
    <source>
        <dbReference type="ARBA" id="ARBA00043742"/>
    </source>
</evidence>
<proteinExistence type="inferred from homology"/>
<dbReference type="InterPro" id="IPR000639">
    <property type="entry name" value="Epox_hydrolase-like"/>
</dbReference>
<dbReference type="PRINTS" id="PR00412">
    <property type="entry name" value="EPOXHYDRLASE"/>
</dbReference>
<dbReference type="GO" id="GO:0005739">
    <property type="term" value="C:mitochondrion"/>
    <property type="evidence" value="ECO:0007669"/>
    <property type="project" value="TreeGrafter"/>
</dbReference>
<keyword evidence="2" id="KW-0378">Hydrolase</keyword>
<dbReference type="AlphaFoldDB" id="A0A5E4R2P5"/>